<organism evidence="3 4">
    <name type="scientific">Candidatus Scatomonas pullistercoris</name>
    <dbReference type="NCBI Taxonomy" id="2840920"/>
    <lineage>
        <taxon>Bacteria</taxon>
        <taxon>Bacillati</taxon>
        <taxon>Bacillota</taxon>
        <taxon>Clostridia</taxon>
        <taxon>Lachnospirales</taxon>
        <taxon>Lachnospiraceae</taxon>
        <taxon>Lachnospiraceae incertae sedis</taxon>
        <taxon>Candidatus Scatomonas</taxon>
    </lineage>
</organism>
<evidence type="ECO:0000313" key="4">
    <source>
        <dbReference type="Proteomes" id="UP000824169"/>
    </source>
</evidence>
<dbReference type="InterPro" id="IPR055170">
    <property type="entry name" value="GFO_IDH_MocA-like_dom"/>
</dbReference>
<evidence type="ECO:0000259" key="1">
    <source>
        <dbReference type="Pfam" id="PF01408"/>
    </source>
</evidence>
<dbReference type="Gene3D" id="3.40.50.720">
    <property type="entry name" value="NAD(P)-binding Rossmann-like Domain"/>
    <property type="match status" value="1"/>
</dbReference>
<evidence type="ECO:0000313" key="3">
    <source>
        <dbReference type="EMBL" id="HIV24920.1"/>
    </source>
</evidence>
<accession>A0A9D1P2W8</accession>
<dbReference type="AlphaFoldDB" id="A0A9D1P2W8"/>
<sequence>MRSMRFATIGTSQITDRFLTAAKTCGDFRLEAVYSRSAGRAEKFAERHQAARWHDSLEKLAEDPGIDAVYVASPNFMHARQAILLMEHGKHVLCEKALASNQREAEEMFRCAEENGVLLLEAMRSIHDPGYETVRSQLHKIGTVRQARFSFCKYSSKYDGFKAGKQQNIFDPACSAGALMDIGIYCVEVMVGLFGEPESLSTAAVRLRGGIDGAGVLLASYPEMIVEAAYSKIAAEHLPSVIQGEAGSLYMDSIASPGRIWIRYLDGEEEVLFSRPGENNMAYETETFIRAAEKGEKLREYRRISEISLKITDEARKQAGIRFPADGDSL</sequence>
<dbReference type="PANTHER" id="PTHR43054:SF1">
    <property type="entry name" value="SCYLLO-INOSITOL 2-DEHYDROGENASE (NADP(+)) IOLU"/>
    <property type="match status" value="1"/>
</dbReference>
<dbReference type="Proteomes" id="UP000824169">
    <property type="component" value="Unassembled WGS sequence"/>
</dbReference>
<name>A0A9D1P2W8_9FIRM</name>
<feature type="domain" description="GFO/IDH/MocA-like oxidoreductase" evidence="2">
    <location>
        <begin position="140"/>
        <end position="249"/>
    </location>
</feature>
<evidence type="ECO:0000259" key="2">
    <source>
        <dbReference type="Pfam" id="PF22725"/>
    </source>
</evidence>
<proteinExistence type="predicted"/>
<dbReference type="SUPFAM" id="SSF55347">
    <property type="entry name" value="Glyceraldehyde-3-phosphate dehydrogenase-like, C-terminal domain"/>
    <property type="match status" value="1"/>
</dbReference>
<dbReference type="Gene3D" id="3.30.360.10">
    <property type="entry name" value="Dihydrodipicolinate Reductase, domain 2"/>
    <property type="match status" value="1"/>
</dbReference>
<comment type="caution">
    <text evidence="3">The sequence shown here is derived from an EMBL/GenBank/DDBJ whole genome shotgun (WGS) entry which is preliminary data.</text>
</comment>
<dbReference type="InterPro" id="IPR036291">
    <property type="entry name" value="NAD(P)-bd_dom_sf"/>
</dbReference>
<protein>
    <submittedName>
        <fullName evidence="3">Gfo/Idh/MocA family oxidoreductase</fullName>
    </submittedName>
</protein>
<dbReference type="Pfam" id="PF22725">
    <property type="entry name" value="GFO_IDH_MocA_C3"/>
    <property type="match status" value="1"/>
</dbReference>
<reference evidence="3" key="1">
    <citation type="submission" date="2020-10" db="EMBL/GenBank/DDBJ databases">
        <authorList>
            <person name="Gilroy R."/>
        </authorList>
    </citation>
    <scope>NUCLEOTIDE SEQUENCE</scope>
    <source>
        <strain evidence="3">CHK188-20938</strain>
    </source>
</reference>
<reference evidence="3" key="2">
    <citation type="journal article" date="2021" name="PeerJ">
        <title>Extensive microbial diversity within the chicken gut microbiome revealed by metagenomics and culture.</title>
        <authorList>
            <person name="Gilroy R."/>
            <person name="Ravi A."/>
            <person name="Getino M."/>
            <person name="Pursley I."/>
            <person name="Horton D.L."/>
            <person name="Alikhan N.F."/>
            <person name="Baker D."/>
            <person name="Gharbi K."/>
            <person name="Hall N."/>
            <person name="Watson M."/>
            <person name="Adriaenssens E.M."/>
            <person name="Foster-Nyarko E."/>
            <person name="Jarju S."/>
            <person name="Secka A."/>
            <person name="Antonio M."/>
            <person name="Oren A."/>
            <person name="Chaudhuri R.R."/>
            <person name="La Ragione R."/>
            <person name="Hildebrand F."/>
            <person name="Pallen M.J."/>
        </authorList>
    </citation>
    <scope>NUCLEOTIDE SEQUENCE</scope>
    <source>
        <strain evidence="3">CHK188-20938</strain>
    </source>
</reference>
<gene>
    <name evidence="3" type="ORF">IAB71_03895</name>
</gene>
<dbReference type="EMBL" id="DVOO01000011">
    <property type="protein sequence ID" value="HIV24920.1"/>
    <property type="molecule type" value="Genomic_DNA"/>
</dbReference>
<dbReference type="PANTHER" id="PTHR43054">
    <property type="match status" value="1"/>
</dbReference>
<feature type="domain" description="Gfo/Idh/MocA-like oxidoreductase N-terminal" evidence="1">
    <location>
        <begin position="4"/>
        <end position="119"/>
    </location>
</feature>
<dbReference type="SUPFAM" id="SSF51735">
    <property type="entry name" value="NAD(P)-binding Rossmann-fold domains"/>
    <property type="match status" value="1"/>
</dbReference>
<dbReference type="InterPro" id="IPR000683">
    <property type="entry name" value="Gfo/Idh/MocA-like_OxRdtase_N"/>
</dbReference>
<dbReference type="Pfam" id="PF01408">
    <property type="entry name" value="GFO_IDH_MocA"/>
    <property type="match status" value="1"/>
</dbReference>
<dbReference type="GO" id="GO:0000166">
    <property type="term" value="F:nucleotide binding"/>
    <property type="evidence" value="ECO:0007669"/>
    <property type="project" value="InterPro"/>
</dbReference>